<dbReference type="EMBL" id="JACRSU010000003">
    <property type="protein sequence ID" value="MBC8541266.1"/>
    <property type="molecule type" value="Genomic_DNA"/>
</dbReference>
<dbReference type="AlphaFoldDB" id="A0A926HZV8"/>
<accession>A0A926HZV8</accession>
<evidence type="ECO:0000313" key="2">
    <source>
        <dbReference type="Proteomes" id="UP000611762"/>
    </source>
</evidence>
<dbReference type="Proteomes" id="UP000611762">
    <property type="component" value="Unassembled WGS sequence"/>
</dbReference>
<comment type="caution">
    <text evidence="1">The sequence shown here is derived from an EMBL/GenBank/DDBJ whole genome shotgun (WGS) entry which is preliminary data.</text>
</comment>
<dbReference type="Pfam" id="PF14277">
    <property type="entry name" value="DUF4364"/>
    <property type="match status" value="1"/>
</dbReference>
<evidence type="ECO:0000313" key="1">
    <source>
        <dbReference type="EMBL" id="MBC8541266.1"/>
    </source>
</evidence>
<protein>
    <submittedName>
        <fullName evidence="1">DUF4364 family protein</fullName>
    </submittedName>
</protein>
<name>A0A926HZV8_9FIRM</name>
<gene>
    <name evidence="1" type="ORF">H8698_09795</name>
</gene>
<reference evidence="1" key="1">
    <citation type="submission" date="2020-08" db="EMBL/GenBank/DDBJ databases">
        <title>Genome public.</title>
        <authorList>
            <person name="Liu C."/>
            <person name="Sun Q."/>
        </authorList>
    </citation>
    <scope>NUCLEOTIDE SEQUENCE</scope>
    <source>
        <strain evidence="1">H8</strain>
    </source>
</reference>
<keyword evidence="2" id="KW-1185">Reference proteome</keyword>
<organism evidence="1 2">
    <name type="scientific">Congzhengia minquanensis</name>
    <dbReference type="NCBI Taxonomy" id="2763657"/>
    <lineage>
        <taxon>Bacteria</taxon>
        <taxon>Bacillati</taxon>
        <taxon>Bacillota</taxon>
        <taxon>Clostridia</taxon>
        <taxon>Eubacteriales</taxon>
        <taxon>Oscillospiraceae</taxon>
        <taxon>Congzhengia</taxon>
    </lineage>
</organism>
<dbReference type="RefSeq" id="WP_177677410.1">
    <property type="nucleotide sequence ID" value="NZ_JACRSU010000003.1"/>
</dbReference>
<dbReference type="InterPro" id="IPR025374">
    <property type="entry name" value="DUF4364"/>
</dbReference>
<proteinExistence type="predicted"/>
<sequence>MKKNIWDNVYYRLNDETEIKLSVLFCIRYADIPITDIEVKHFMLTATSVNFMDLCSAIDAVVSDNYIKKVWRDEVEKFDLTQQGNELLDMFEDKIMASVRASLKNTIDEYFRREREKAQYRCEIIPVGKDAYHVDIELKEGKNTLITMSVFAGSRETAIRLRRGFKADPMGVYSDIVSMLSKTDDSEDDENV</sequence>